<dbReference type="InterPro" id="IPR038765">
    <property type="entry name" value="Papain-like_cys_pep_sf"/>
</dbReference>
<gene>
    <name evidence="8" type="primary">LOC108700336</name>
</gene>
<evidence type="ECO:0000313" key="8">
    <source>
        <dbReference type="RefSeq" id="XP_018088929.1"/>
    </source>
</evidence>
<protein>
    <submittedName>
        <fullName evidence="8">Cathepsin S</fullName>
    </submittedName>
</protein>
<comment type="similarity">
    <text evidence="1">Belongs to the peptidase C1 family.</text>
</comment>
<evidence type="ECO:0000259" key="5">
    <source>
        <dbReference type="SMART" id="SM00645"/>
    </source>
</evidence>
<evidence type="ECO:0000256" key="3">
    <source>
        <dbReference type="ARBA" id="ARBA00022801"/>
    </source>
</evidence>
<organism evidence="7 8">
    <name type="scientific">Xenopus laevis</name>
    <name type="common">African clawed frog</name>
    <dbReference type="NCBI Taxonomy" id="8355"/>
    <lineage>
        <taxon>Eukaryota</taxon>
        <taxon>Metazoa</taxon>
        <taxon>Chordata</taxon>
        <taxon>Craniata</taxon>
        <taxon>Vertebrata</taxon>
        <taxon>Euteleostomi</taxon>
        <taxon>Amphibia</taxon>
        <taxon>Batrachia</taxon>
        <taxon>Anura</taxon>
        <taxon>Pipoidea</taxon>
        <taxon>Pipidae</taxon>
        <taxon>Xenopodinae</taxon>
        <taxon>Xenopus</taxon>
        <taxon>Xenopus</taxon>
    </lineage>
</organism>
<keyword evidence="4" id="KW-0788">Thiol protease</keyword>
<dbReference type="Pfam" id="PF08246">
    <property type="entry name" value="Inhibitor_I29"/>
    <property type="match status" value="1"/>
</dbReference>
<evidence type="ECO:0000313" key="7">
    <source>
        <dbReference type="Proteomes" id="UP000186698"/>
    </source>
</evidence>
<dbReference type="GO" id="GO:0005615">
    <property type="term" value="C:extracellular space"/>
    <property type="evidence" value="ECO:0000318"/>
    <property type="project" value="GO_Central"/>
</dbReference>
<feature type="domain" description="Cathepsin propeptide inhibitor" evidence="6">
    <location>
        <begin position="33"/>
        <end position="93"/>
    </location>
</feature>
<dbReference type="GeneID" id="108700336"/>
<dbReference type="GO" id="GO:0004197">
    <property type="term" value="F:cysteine-type endopeptidase activity"/>
    <property type="evidence" value="ECO:0000318"/>
    <property type="project" value="GO_Central"/>
</dbReference>
<dbReference type="RefSeq" id="XP_018088929.1">
    <property type="nucleotide sequence ID" value="XM_018233440.2"/>
</dbReference>
<dbReference type="SMART" id="SM00848">
    <property type="entry name" value="Inhibitor_I29"/>
    <property type="match status" value="1"/>
</dbReference>
<sequence>MKTMCPATIFLVSLFSLLIPTHSAPDPTLDTHWQLWVKTHQKIYKDAEEERARRTIWEETLKFITVHNLEHSLGLHTYEVGMNHLGDMTVEEFTATMKGFQASDDPVPNVMYVPQEGVKPPEAIDWRERGYVTKVMDQGDCKSCYAFSALGALEGQWKKKSGNLVPLSAQNLVDCSKKEGNNGCDMGSMEFSYNYIMKDGVMTENDYPYHAKEGRCRFDANNVVARCSGYVKLKIGSEDDLKHAVGIIGPVAVAIDAKHEFKDYQCGVYTNPNCNSSQGGQDHAVLVVGYGREDGKDYWLVKNSHGTTFGEKGYIKIRRNYDNHCGIANHGIYPTFG</sequence>
<evidence type="ECO:0000256" key="1">
    <source>
        <dbReference type="ARBA" id="ARBA00008455"/>
    </source>
</evidence>
<evidence type="ECO:0000256" key="4">
    <source>
        <dbReference type="ARBA" id="ARBA00022807"/>
    </source>
</evidence>
<dbReference type="Proteomes" id="UP000186698">
    <property type="component" value="Chromosome 8S"/>
</dbReference>
<dbReference type="KEGG" id="xla:108700336"/>
<keyword evidence="2" id="KW-0645">Protease</keyword>
<proteinExistence type="inferred from homology"/>
<name>A0A1L8F4I1_XENLA</name>
<dbReference type="PaxDb" id="8355-A0A1L8F4I1"/>
<evidence type="ECO:0000256" key="2">
    <source>
        <dbReference type="ARBA" id="ARBA00022670"/>
    </source>
</evidence>
<dbReference type="InterPro" id="IPR039417">
    <property type="entry name" value="Peptidase_C1A_papain-like"/>
</dbReference>
<dbReference type="InterPro" id="IPR013201">
    <property type="entry name" value="Prot_inhib_I29"/>
</dbReference>
<dbReference type="InterPro" id="IPR013128">
    <property type="entry name" value="Peptidase_C1A"/>
</dbReference>
<dbReference type="AlphaFoldDB" id="A0A1L8F4I1"/>
<dbReference type="GO" id="GO:0005764">
    <property type="term" value="C:lysosome"/>
    <property type="evidence" value="ECO:0000318"/>
    <property type="project" value="GO_Central"/>
</dbReference>
<dbReference type="OrthoDB" id="65740at2759"/>
<dbReference type="Gene3D" id="3.90.70.10">
    <property type="entry name" value="Cysteine proteinases"/>
    <property type="match status" value="1"/>
</dbReference>
<dbReference type="Bgee" id="108700336">
    <property type="expression patterns" value="Expressed in zone of skin and 1 other cell type or tissue"/>
</dbReference>
<accession>A0A1L8F4I1</accession>
<dbReference type="GO" id="GO:0051603">
    <property type="term" value="P:proteolysis involved in protein catabolic process"/>
    <property type="evidence" value="ECO:0000318"/>
    <property type="project" value="GO_Central"/>
</dbReference>
<dbReference type="OMA" id="VMTENDY"/>
<keyword evidence="7" id="KW-1185">Reference proteome</keyword>
<reference evidence="8" key="1">
    <citation type="submission" date="2025-08" db="UniProtKB">
        <authorList>
            <consortium name="RefSeq"/>
        </authorList>
    </citation>
    <scope>IDENTIFICATION</scope>
    <source>
        <strain evidence="8">J_2021</strain>
        <tissue evidence="8">Erythrocytes</tissue>
    </source>
</reference>
<dbReference type="PRINTS" id="PR00705">
    <property type="entry name" value="PAPAIN"/>
</dbReference>
<dbReference type="SUPFAM" id="SSF54001">
    <property type="entry name" value="Cysteine proteinases"/>
    <property type="match status" value="1"/>
</dbReference>
<evidence type="ECO:0000259" key="6">
    <source>
        <dbReference type="SMART" id="SM00848"/>
    </source>
</evidence>
<dbReference type="SMART" id="SM00645">
    <property type="entry name" value="Pept_C1"/>
    <property type="match status" value="1"/>
</dbReference>
<dbReference type="STRING" id="8355.A0A1L8F4I1"/>
<dbReference type="CDD" id="cd02248">
    <property type="entry name" value="Peptidase_C1A"/>
    <property type="match status" value="1"/>
</dbReference>
<keyword evidence="3" id="KW-0378">Hydrolase</keyword>
<dbReference type="InterPro" id="IPR000668">
    <property type="entry name" value="Peptidase_C1A_C"/>
</dbReference>
<feature type="domain" description="Peptidase C1A papain C-terminal" evidence="5">
    <location>
        <begin position="120"/>
        <end position="335"/>
    </location>
</feature>
<dbReference type="FunFam" id="3.90.70.10:FF:000006">
    <property type="entry name" value="Cathepsin S"/>
    <property type="match status" value="1"/>
</dbReference>
<dbReference type="PANTHER" id="PTHR12411">
    <property type="entry name" value="CYSTEINE PROTEASE FAMILY C1-RELATED"/>
    <property type="match status" value="1"/>
</dbReference>
<dbReference type="Pfam" id="PF00112">
    <property type="entry name" value="Peptidase_C1"/>
    <property type="match status" value="1"/>
</dbReference>